<protein>
    <submittedName>
        <fullName evidence="2">Uncharacterized protein</fullName>
    </submittedName>
</protein>
<dbReference type="Proteomes" id="UP000199686">
    <property type="component" value="Unassembled WGS sequence"/>
</dbReference>
<evidence type="ECO:0000313" key="2">
    <source>
        <dbReference type="EMBL" id="SFI10426.1"/>
    </source>
</evidence>
<sequence length="91" mass="10791">MNLEKELIDVSMSTHVLNQMMRAPRFKIIAMRYISGWGSGEACFFSTVPSEKGNKHSFSYQKYQLFFFRNIHFHFEISINLFNEKMNICII</sequence>
<gene>
    <name evidence="2" type="ORF">SAMN04488507_10512</name>
    <name evidence="1" type="ORF">TFLO_2743</name>
</gene>
<reference evidence="1 3" key="1">
    <citation type="submission" date="2016-02" db="EMBL/GenBank/DDBJ databases">
        <authorList>
            <person name="Strepis N."/>
        </authorList>
    </citation>
    <scope>NUCLEOTIDE SEQUENCE [LARGE SCALE GENOMIC DNA]</scope>
    <source>
        <strain evidence="1">Trichococcus flocculiformis</strain>
    </source>
</reference>
<organism evidence="2 4">
    <name type="scientific">Trichococcus flocculiformis</name>
    <dbReference type="NCBI Taxonomy" id="82803"/>
    <lineage>
        <taxon>Bacteria</taxon>
        <taxon>Bacillati</taxon>
        <taxon>Bacillota</taxon>
        <taxon>Bacilli</taxon>
        <taxon>Lactobacillales</taxon>
        <taxon>Carnobacteriaceae</taxon>
        <taxon>Trichococcus</taxon>
    </lineage>
</organism>
<dbReference type="AlphaFoldDB" id="A0AB38BKQ2"/>
<evidence type="ECO:0000313" key="4">
    <source>
        <dbReference type="Proteomes" id="UP000199686"/>
    </source>
</evidence>
<evidence type="ECO:0000313" key="1">
    <source>
        <dbReference type="EMBL" id="CZR02467.1"/>
    </source>
</evidence>
<accession>A0AB38BKQ2</accession>
<dbReference type="EMBL" id="FJMZ01000047">
    <property type="protein sequence ID" value="CZR02467.1"/>
    <property type="molecule type" value="Genomic_DNA"/>
</dbReference>
<evidence type="ECO:0000313" key="3">
    <source>
        <dbReference type="Proteomes" id="UP000195947"/>
    </source>
</evidence>
<dbReference type="Proteomes" id="UP000195947">
    <property type="component" value="Unassembled WGS sequence"/>
</dbReference>
<keyword evidence="3" id="KW-1185">Reference proteome</keyword>
<comment type="caution">
    <text evidence="2">The sequence shown here is derived from an EMBL/GenBank/DDBJ whole genome shotgun (WGS) entry which is preliminary data.</text>
</comment>
<reference evidence="2 4" key="2">
    <citation type="submission" date="2016-10" db="EMBL/GenBank/DDBJ databases">
        <authorList>
            <person name="Varghese N."/>
            <person name="Submissions S."/>
        </authorList>
    </citation>
    <scope>NUCLEOTIDE SEQUENCE [LARGE SCALE GENOMIC DNA]</scope>
    <source>
        <strain evidence="2 4">DSM 2094</strain>
    </source>
</reference>
<proteinExistence type="predicted"/>
<name>A0AB38BKQ2_9LACT</name>
<dbReference type="EMBL" id="FOQC01000051">
    <property type="protein sequence ID" value="SFI10426.1"/>
    <property type="molecule type" value="Genomic_DNA"/>
</dbReference>